<feature type="signal peptide" evidence="2">
    <location>
        <begin position="1"/>
        <end position="48"/>
    </location>
</feature>
<name>A0A6B3BQI0_9ACTN</name>
<evidence type="ECO:0000256" key="1">
    <source>
        <dbReference type="SAM" id="MobiDB-lite"/>
    </source>
</evidence>
<evidence type="ECO:0000313" key="3">
    <source>
        <dbReference type="EMBL" id="NEC86563.1"/>
    </source>
</evidence>
<feature type="chain" id="PRO_5025689710" evidence="2">
    <location>
        <begin position="49"/>
        <end position="764"/>
    </location>
</feature>
<comment type="caution">
    <text evidence="3">The sequence shown here is derived from an EMBL/GenBank/DDBJ whole genome shotgun (WGS) entry which is preliminary data.</text>
</comment>
<dbReference type="RefSeq" id="WP_164313990.1">
    <property type="nucleotide sequence ID" value="NZ_JAAGLU010000008.1"/>
</dbReference>
<dbReference type="AlphaFoldDB" id="A0A6B3BQI0"/>
<dbReference type="PANTHER" id="PTHR47635">
    <property type="entry name" value="CUB DOMAIN-CONTAINING PROTEIN"/>
    <property type="match status" value="1"/>
</dbReference>
<proteinExistence type="predicted"/>
<keyword evidence="2" id="KW-0732">Signal</keyword>
<dbReference type="Gene3D" id="2.60.120.200">
    <property type="match status" value="2"/>
</dbReference>
<feature type="compositionally biased region" description="Low complexity" evidence="1">
    <location>
        <begin position="318"/>
        <end position="328"/>
    </location>
</feature>
<dbReference type="EMBL" id="JAAGLU010000008">
    <property type="protein sequence ID" value="NEC86563.1"/>
    <property type="molecule type" value="Genomic_DNA"/>
</dbReference>
<gene>
    <name evidence="3" type="ORF">G3I71_12225</name>
</gene>
<evidence type="ECO:0000256" key="2">
    <source>
        <dbReference type="SAM" id="SignalP"/>
    </source>
</evidence>
<dbReference type="SUPFAM" id="SSF49899">
    <property type="entry name" value="Concanavalin A-like lectins/glucanases"/>
    <property type="match status" value="2"/>
</dbReference>
<accession>A0A6B3BQI0</accession>
<protein>
    <submittedName>
        <fullName evidence="3">LamG domain-containing protein</fullName>
    </submittedName>
</protein>
<sequence>MLKNNEPGVRTRTATSPMRRMRTGLVAACSLALVATGGLLTTAPTAQADITDGLMLRYKLDESGGTVAHDSSGHGLDGTVNGTADLGGAEGLGFNGSDTYVKMPNNIMAGLNSISVDFDVWVDNALTKPYFFYGLGNTNATNGNGYLFTTGDTFRTSVSLTDYTAKKDIQPSSGTYTLPHGAWEHVTYTQTGTTGILYEDGVEKARNTNVTITPGSIGNGTTTANYLGRSLYANDKYFKGRMRDFRVYNKALSPAEVEDRANEPAEQWEQLQALANYNNALAAFEDPNIGPVLIFPSDYTGDIDDIQRPPDWTDSSGLTPTLWPTPTTAKSPQFTADQITVLQDAVYAAVQPDGDTTYTLAVHYDGMSDRVIAQTNAPSSVTDPLATQYDGQLVIDRSTDVPPAPPACRPAQAGTTQGLLLDYKLDEPVGEIAHDSSGNGRDGWINNAADLGGAEGLGFNGSDTYVKMPDNIMKGLNSISVDFDVWVDNALTKPYFFYGLGNTNATNGNGYLFTTGDTFRTSVSLTDYTAKKDIQPSSGTYTLPHGAWEHVTYTQTGTTGILYEDGVEKARNTNVTITPGSIGNGTTTANYLGRSLYANDKYFKGRMRDFRVYDHALTPPQVQDRADEPAKHMEQLQELANYNCAISYFDDPDVGPVITYPSDYTGDLSVQTPTDWTDSSGQTPTSWPQLYIAKSQQFTAAEIKKVTEAVYQAIEPDGDTTYGLVVTYNGPTDKMMVVTNAPASVTDPLMSAYPGKILLQGPPA</sequence>
<dbReference type="PANTHER" id="PTHR47635:SF2">
    <property type="entry name" value="LAMG-LIKE JELLYROLL FOLD DOMAIN-CONTAINING PROTEIN"/>
    <property type="match status" value="1"/>
</dbReference>
<reference evidence="3" key="1">
    <citation type="submission" date="2020-01" db="EMBL/GenBank/DDBJ databases">
        <title>Insect and environment-associated Actinomycetes.</title>
        <authorList>
            <person name="Currrie C."/>
            <person name="Chevrette M."/>
            <person name="Carlson C."/>
            <person name="Stubbendieck R."/>
            <person name="Wendt-Pienkowski E."/>
        </authorList>
    </citation>
    <scope>NUCLEOTIDE SEQUENCE</scope>
    <source>
        <strain evidence="3">SID12501</strain>
    </source>
</reference>
<dbReference type="InterPro" id="IPR013320">
    <property type="entry name" value="ConA-like_dom_sf"/>
</dbReference>
<organism evidence="3">
    <name type="scientific">Streptomyces sp. SID12501</name>
    <dbReference type="NCBI Taxonomy" id="2706042"/>
    <lineage>
        <taxon>Bacteria</taxon>
        <taxon>Bacillati</taxon>
        <taxon>Actinomycetota</taxon>
        <taxon>Actinomycetes</taxon>
        <taxon>Kitasatosporales</taxon>
        <taxon>Streptomycetaceae</taxon>
        <taxon>Streptomyces</taxon>
    </lineage>
</organism>
<feature type="region of interest" description="Disordered" evidence="1">
    <location>
        <begin position="309"/>
        <end position="330"/>
    </location>
</feature>
<dbReference type="Pfam" id="PF13385">
    <property type="entry name" value="Laminin_G_3"/>
    <property type="match status" value="2"/>
</dbReference>